<dbReference type="Pfam" id="PF23726">
    <property type="entry name" value="Beta-prop_RSE1_2nd"/>
    <property type="match status" value="1"/>
</dbReference>
<evidence type="ECO:0000259" key="1">
    <source>
        <dbReference type="Pfam" id="PF23726"/>
    </source>
</evidence>
<dbReference type="OrthoDB" id="4080238at2759"/>
<name>A0A4P9ZEQ8_9ASCO</name>
<feature type="domain" description="RSE1/DDB1/CPSF1 second beta-propeller" evidence="1">
    <location>
        <begin position="563"/>
        <end position="786"/>
    </location>
</feature>
<dbReference type="InterPro" id="IPR015943">
    <property type="entry name" value="WD40/YVTN_repeat-like_dom_sf"/>
</dbReference>
<proteinExistence type="predicted"/>
<evidence type="ECO:0000313" key="2">
    <source>
        <dbReference type="EMBL" id="RKP30922.1"/>
    </source>
</evidence>
<dbReference type="EMBL" id="ML004449">
    <property type="protein sequence ID" value="RKP30922.1"/>
    <property type="molecule type" value="Genomic_DNA"/>
</dbReference>
<dbReference type="InterPro" id="IPR058543">
    <property type="entry name" value="Beta-prop_RSE1/DDB1/CPSF1_2nd"/>
</dbReference>
<dbReference type="Proteomes" id="UP000268321">
    <property type="component" value="Unassembled WGS sequence"/>
</dbReference>
<dbReference type="Gene3D" id="2.130.10.10">
    <property type="entry name" value="YVTN repeat-like/Quinoprotein amine dehydrogenase"/>
    <property type="match status" value="2"/>
</dbReference>
<evidence type="ECO:0000313" key="3">
    <source>
        <dbReference type="Proteomes" id="UP000268321"/>
    </source>
</evidence>
<sequence>MGFLESLVLPDRAKEPPQTYFKKTALLSPVVVKFCPDFVVCTTKPLEGLASTSVNDEADQTLHAESAPPSSSDFDEDDEFMWGLRPEDSFLETKPAEYARVNVVVRLSSIEIDFVPFALNSSVADVLHIRGDLTAEVAEHLLLISLRSGFLLLVRLWKVSRKVFGAGFPPLDASVPETPLLSMFKPFVVQWWRLNEKNAAEMTGTALSCHLTGLAVVSASALLLFRIYMPQQTDLGLSFRPHFNVPVDGAILHSCFAQPVHELANQIMFLTVTFTDQNRLVLTLYSWFVADTLTDNLHQTSLLLSSTFPFPVMVVPMARHSSFLFVCPSELIVVSAHNILSADYAFQKYAYDHAFPTGHYIVPQTDAADASDTIYLATDAGHVYSVGFAGDTLTCELRFKVHDSVAIFCVRVGPVEDGARDIFLEYATDTGGRKTVQYCGAVDGEERGADACAAGTVVASQRGWAPVVDVAVVARAGCRGLDVWALTGTGARTKLTQLLLGYVARRDTRPYAELRRNRALFSFAVGKRRFFVCSLAFDSTLVEYTAPDPTAFATPARGALAEIVSPCFVSTQPTLLCATLPGTSVVAQFVPSGVLFSNFDRARFERFGARVLLSASMDASVVAVVFKSGHALSLGVYSVTVDPSLADADALYFRRIYEAPLDADFTAVHVRVSGDVAYVLVGFFRGRVVVHNIELQLHVVRTEEVVLPPGQHVSGARAAPCSFAYLEHLDALFVGCFCGLVFRYVFGATHAPQVAQTIQLGATPVFLHPCISDRHFLFALADAPYLYNFYASAMPERVSFAEREERRMALVAELPVVDPAHIPCGFLRDDGLVVASVFAHSTSIVRQVAVDAPARRIVHYPPADVLVVLLKARADAPRLFVADRRSLRPLPFLSPETASPDGRIFRLEDDPVCVIVWTIARPDRVSRKLVVGCRSGSGGSLKILDISRQRDAVFMRQLHEIRHAAPVSCVCQAGASIFFLSGNSLFSVRYLQEQKRLGYEQKAARLPSAVTELHAERRVLLVSTLLDSVFAFDISSETDETAAADAPPTRWPVMYNDPVPRSLANVFQLDSLVVAVDKLHSCVLVMDMAARARMALFSYQLAFIPRVYYRGTLGGADPAADVLCVGVSGDWVTLTLMGAQSPFVAALGKILKLRFRLTLPQPVAELMEHLNRPFTGKVTGKGLHNVYRPIFDFPANQGKVVDFDVEEVSLWDDLASFARSKSA</sequence>
<protein>
    <recommendedName>
        <fullName evidence="1">RSE1/DDB1/CPSF1 second beta-propeller domain-containing protein</fullName>
    </recommendedName>
</protein>
<accession>A0A4P9ZEQ8</accession>
<organism evidence="2 3">
    <name type="scientific">Metschnikowia bicuspidata</name>
    <dbReference type="NCBI Taxonomy" id="27322"/>
    <lineage>
        <taxon>Eukaryota</taxon>
        <taxon>Fungi</taxon>
        <taxon>Dikarya</taxon>
        <taxon>Ascomycota</taxon>
        <taxon>Saccharomycotina</taxon>
        <taxon>Pichiomycetes</taxon>
        <taxon>Metschnikowiaceae</taxon>
        <taxon>Metschnikowia</taxon>
    </lineage>
</organism>
<gene>
    <name evidence="2" type="ORF">METBISCDRAFT_22817</name>
</gene>
<keyword evidence="3" id="KW-1185">Reference proteome</keyword>
<reference evidence="3" key="1">
    <citation type="journal article" date="2018" name="Nat. Microbiol.">
        <title>Leveraging single-cell genomics to expand the fungal tree of life.</title>
        <authorList>
            <person name="Ahrendt S.R."/>
            <person name="Quandt C.A."/>
            <person name="Ciobanu D."/>
            <person name="Clum A."/>
            <person name="Salamov A."/>
            <person name="Andreopoulos B."/>
            <person name="Cheng J.F."/>
            <person name="Woyke T."/>
            <person name="Pelin A."/>
            <person name="Henrissat B."/>
            <person name="Reynolds N.K."/>
            <person name="Benny G.L."/>
            <person name="Smith M.E."/>
            <person name="James T.Y."/>
            <person name="Grigoriev I.V."/>
        </authorList>
    </citation>
    <scope>NUCLEOTIDE SEQUENCE [LARGE SCALE GENOMIC DNA]</scope>
    <source>
        <strain evidence="3">Baker2002</strain>
    </source>
</reference>
<dbReference type="AlphaFoldDB" id="A0A4P9ZEQ8"/>